<dbReference type="InterPro" id="IPR054297">
    <property type="entry name" value="DUF7033"/>
</dbReference>
<evidence type="ECO:0000313" key="3">
    <source>
        <dbReference type="Proteomes" id="UP001319180"/>
    </source>
</evidence>
<dbReference type="Proteomes" id="UP001319180">
    <property type="component" value="Unassembled WGS sequence"/>
</dbReference>
<gene>
    <name evidence="2" type="ORF">KK078_00600</name>
</gene>
<keyword evidence="3" id="KW-1185">Reference proteome</keyword>
<dbReference type="AlphaFoldDB" id="A0AAP2D459"/>
<dbReference type="RefSeq" id="WP_254088283.1">
    <property type="nucleotide sequence ID" value="NZ_JAHESC010000001.1"/>
</dbReference>
<sequence length="413" mass="47315">MVKFYLSPEITAHHAPITYILSLWGKHTGCAVTFAPTPEGALTIGTSADATFRIGGGFQPDDFRQVALSPMGMLTGTDDQPDILRTAFYLINTLQEYNAPQPDALGRFQYVNSYQHRLNVARENIVQRCFDAVSKAAGVAPRREKTQFMLSHDIDLVHRAVIEDGFNVLKKGRIDQFLAILMRAAMGRPDWLNIDQIVKIESLYDCRSVFFWIVNRGGLNADYTFHSPRMQRQFRAVTAGGSDNGLHKSISEESFEQELQKYGPGAISNRYHYLKFHLPQAYHDIEAAGLKLDASVGFAEEAGFRNNYGLPFNPYNFQTQKPFPFLEVPLHVMDRTYFQYKKFTPAAAEKDILSFFDQHRENCVLSVLWHNNFFTNYKFKGYLDLYKKILAYIRDNKLKTVSQQEIINQYSIH</sequence>
<proteinExistence type="predicted"/>
<dbReference type="Pfam" id="PF23019">
    <property type="entry name" value="DUF7033"/>
    <property type="match status" value="1"/>
</dbReference>
<name>A0AAP2D459_9BACT</name>
<reference evidence="2 3" key="1">
    <citation type="submission" date="2021-05" db="EMBL/GenBank/DDBJ databases">
        <title>A Polyphasic approach of four new species of the genus Ohtaekwangia: Ohtaekwangia histidinii sp. nov., Ohtaekwangia cretensis sp. nov., Ohtaekwangia indiensis sp. nov., Ohtaekwangia reichenbachii sp. nov. from diverse environment.</title>
        <authorList>
            <person name="Octaviana S."/>
        </authorList>
    </citation>
    <scope>NUCLEOTIDE SEQUENCE [LARGE SCALE GENOMIC DNA]</scope>
    <source>
        <strain evidence="2 3">PWU37</strain>
    </source>
</reference>
<protein>
    <recommendedName>
        <fullName evidence="1">DUF7033 domain-containing protein</fullName>
    </recommendedName>
</protein>
<evidence type="ECO:0000259" key="1">
    <source>
        <dbReference type="Pfam" id="PF23019"/>
    </source>
</evidence>
<accession>A0AAP2D459</accession>
<evidence type="ECO:0000313" key="2">
    <source>
        <dbReference type="EMBL" id="MBT1685029.1"/>
    </source>
</evidence>
<feature type="domain" description="DUF7033" evidence="1">
    <location>
        <begin position="82"/>
        <end position="158"/>
    </location>
</feature>
<comment type="caution">
    <text evidence="2">The sequence shown here is derived from an EMBL/GenBank/DDBJ whole genome shotgun (WGS) entry which is preliminary data.</text>
</comment>
<dbReference type="EMBL" id="JAHESC010000001">
    <property type="protein sequence ID" value="MBT1685029.1"/>
    <property type="molecule type" value="Genomic_DNA"/>
</dbReference>
<organism evidence="2 3">
    <name type="scientific">Dawidia soli</name>
    <dbReference type="NCBI Taxonomy" id="2782352"/>
    <lineage>
        <taxon>Bacteria</taxon>
        <taxon>Pseudomonadati</taxon>
        <taxon>Bacteroidota</taxon>
        <taxon>Cytophagia</taxon>
        <taxon>Cytophagales</taxon>
        <taxon>Chryseotaleaceae</taxon>
        <taxon>Dawidia</taxon>
    </lineage>
</organism>